<keyword evidence="1 4" id="KW-0808">Transferase</keyword>
<organism evidence="4 5">
    <name type="scientific">Desulfocapsa sulfexigens (strain DSM 10523 / SB164P1)</name>
    <dbReference type="NCBI Taxonomy" id="1167006"/>
    <lineage>
        <taxon>Bacteria</taxon>
        <taxon>Pseudomonadati</taxon>
        <taxon>Thermodesulfobacteriota</taxon>
        <taxon>Desulfobulbia</taxon>
        <taxon>Desulfobulbales</taxon>
        <taxon>Desulfocapsaceae</taxon>
        <taxon>Desulfocapsa</taxon>
    </lineage>
</organism>
<evidence type="ECO:0000313" key="5">
    <source>
        <dbReference type="Proteomes" id="UP000011721"/>
    </source>
</evidence>
<dbReference type="InterPro" id="IPR051556">
    <property type="entry name" value="N-term/lysine_N-AcTrnsfr"/>
</dbReference>
<feature type="domain" description="N-acetyltransferase" evidence="3">
    <location>
        <begin position="2"/>
        <end position="148"/>
    </location>
</feature>
<dbReference type="KEGG" id="dsf:UWK_00581"/>
<keyword evidence="2" id="KW-0012">Acyltransferase</keyword>
<dbReference type="PANTHER" id="PTHR42919">
    <property type="entry name" value="N-ALPHA-ACETYLTRANSFERASE"/>
    <property type="match status" value="1"/>
</dbReference>
<dbReference type="EMBL" id="CP003985">
    <property type="protein sequence ID" value="AGF77162.1"/>
    <property type="molecule type" value="Genomic_DNA"/>
</dbReference>
<dbReference type="HOGENOM" id="CLU_013985_23_0_7"/>
<protein>
    <submittedName>
        <fullName evidence="4">Acetyltransferase</fullName>
    </submittedName>
</protein>
<dbReference type="Pfam" id="PF00583">
    <property type="entry name" value="Acetyltransf_1"/>
    <property type="match status" value="1"/>
</dbReference>
<sequence>MTRIMAVTKEDIPGLCLLEEQLFTCDRISPRQFSYLISKANSVVIKAVCSEIFAGYMVLLRRRNSRRMRIYSLGVAPSVRRLGVAAEMLAFAEDIAAKHNCNCLSLEVSKHNDAALRFYKNAGFLYYGEKQKFYEDGTTALLLKKNIPERETQP</sequence>
<dbReference type="eggNOG" id="COG0456">
    <property type="taxonomic scope" value="Bacteria"/>
</dbReference>
<evidence type="ECO:0000256" key="1">
    <source>
        <dbReference type="ARBA" id="ARBA00022679"/>
    </source>
</evidence>
<dbReference type="RefSeq" id="WP_015402860.1">
    <property type="nucleotide sequence ID" value="NC_020304.1"/>
</dbReference>
<keyword evidence="5" id="KW-1185">Reference proteome</keyword>
<dbReference type="PROSITE" id="PS51186">
    <property type="entry name" value="GNAT"/>
    <property type="match status" value="1"/>
</dbReference>
<dbReference type="STRING" id="1167006.UWK_00581"/>
<name>M1P647_DESSD</name>
<accession>M1P647</accession>
<reference evidence="5" key="1">
    <citation type="journal article" date="2013" name="Stand. Genomic Sci.">
        <title>Complete genome sequence of Desulfocapsa sulfexigens, a marine deltaproteobacterium specialized in disproportionating inorganic sulfur compounds.</title>
        <authorList>
            <person name="Finster K.W."/>
            <person name="Kjeldsen K.U."/>
            <person name="Kube M."/>
            <person name="Reinhardt R."/>
            <person name="Mussmann M."/>
            <person name="Amann R."/>
            <person name="Schreiber L."/>
        </authorList>
    </citation>
    <scope>NUCLEOTIDE SEQUENCE [LARGE SCALE GENOMIC DNA]</scope>
    <source>
        <strain evidence="5">DSM 10523 / SB164P1</strain>
    </source>
</reference>
<dbReference type="InterPro" id="IPR016181">
    <property type="entry name" value="Acyl_CoA_acyltransferase"/>
</dbReference>
<dbReference type="PANTHER" id="PTHR42919:SF8">
    <property type="entry name" value="N-ALPHA-ACETYLTRANSFERASE 50"/>
    <property type="match status" value="1"/>
</dbReference>
<dbReference type="GO" id="GO:0016747">
    <property type="term" value="F:acyltransferase activity, transferring groups other than amino-acyl groups"/>
    <property type="evidence" value="ECO:0007669"/>
    <property type="project" value="InterPro"/>
</dbReference>
<evidence type="ECO:0000256" key="2">
    <source>
        <dbReference type="ARBA" id="ARBA00023315"/>
    </source>
</evidence>
<gene>
    <name evidence="4" type="ordered locus">UWK_00581</name>
</gene>
<dbReference type="Proteomes" id="UP000011721">
    <property type="component" value="Chromosome"/>
</dbReference>
<dbReference type="CDD" id="cd04301">
    <property type="entry name" value="NAT_SF"/>
    <property type="match status" value="1"/>
</dbReference>
<dbReference type="AlphaFoldDB" id="M1P647"/>
<dbReference type="SUPFAM" id="SSF55729">
    <property type="entry name" value="Acyl-CoA N-acyltransferases (Nat)"/>
    <property type="match status" value="1"/>
</dbReference>
<evidence type="ECO:0000259" key="3">
    <source>
        <dbReference type="PROSITE" id="PS51186"/>
    </source>
</evidence>
<proteinExistence type="predicted"/>
<evidence type="ECO:0000313" key="4">
    <source>
        <dbReference type="EMBL" id="AGF77162.1"/>
    </source>
</evidence>
<dbReference type="Gene3D" id="3.40.630.30">
    <property type="match status" value="1"/>
</dbReference>
<dbReference type="OrthoDB" id="5432389at2"/>
<dbReference type="InterPro" id="IPR000182">
    <property type="entry name" value="GNAT_dom"/>
</dbReference>